<evidence type="ECO:0000256" key="2">
    <source>
        <dbReference type="ARBA" id="ARBA00022737"/>
    </source>
</evidence>
<feature type="domain" description="Gnk2-homologous" evidence="6">
    <location>
        <begin position="292"/>
        <end position="400"/>
    </location>
</feature>
<evidence type="ECO:0000313" key="7">
    <source>
        <dbReference type="EMBL" id="OMO95259.1"/>
    </source>
</evidence>
<dbReference type="OrthoDB" id="993408at2759"/>
<evidence type="ECO:0000256" key="3">
    <source>
        <dbReference type="ARBA" id="ARBA00022837"/>
    </source>
</evidence>
<dbReference type="PROSITE" id="PS50222">
    <property type="entry name" value="EF_HAND_2"/>
    <property type="match status" value="2"/>
</dbReference>
<dbReference type="InterPro" id="IPR002048">
    <property type="entry name" value="EF_hand_dom"/>
</dbReference>
<keyword evidence="4" id="KW-1133">Transmembrane helix</keyword>
<keyword evidence="1" id="KW-0732">Signal</keyword>
<feature type="domain" description="EF-hand" evidence="5">
    <location>
        <begin position="18"/>
        <end position="53"/>
    </location>
</feature>
<dbReference type="CDD" id="cd23509">
    <property type="entry name" value="Gnk2-like"/>
    <property type="match status" value="2"/>
</dbReference>
<dbReference type="PANTHER" id="PTHR32099">
    <property type="entry name" value="CYSTEINE-RICH REPEAT SECRETORY PROTEIN"/>
    <property type="match status" value="1"/>
</dbReference>
<dbReference type="CDD" id="cd00051">
    <property type="entry name" value="EFh"/>
    <property type="match status" value="1"/>
</dbReference>
<proteinExistence type="predicted"/>
<dbReference type="InterPro" id="IPR038408">
    <property type="entry name" value="GNK2_sf"/>
</dbReference>
<evidence type="ECO:0000259" key="6">
    <source>
        <dbReference type="PROSITE" id="PS51473"/>
    </source>
</evidence>
<dbReference type="InterPro" id="IPR011992">
    <property type="entry name" value="EF-hand-dom_pair"/>
</dbReference>
<keyword evidence="8" id="KW-1185">Reference proteome</keyword>
<gene>
    <name evidence="7" type="ORF">CCACVL1_05473</name>
</gene>
<dbReference type="Gene3D" id="1.10.238.10">
    <property type="entry name" value="EF-hand"/>
    <property type="match status" value="1"/>
</dbReference>
<dbReference type="Pfam" id="PF01657">
    <property type="entry name" value="Stress-antifung"/>
    <property type="match status" value="2"/>
</dbReference>
<dbReference type="FunFam" id="3.30.430.20:FF:000003">
    <property type="entry name" value="Cysteine-rich RLK (RECEPTOR-like protein kinase) 10"/>
    <property type="match status" value="1"/>
</dbReference>
<dbReference type="InterPro" id="IPR002902">
    <property type="entry name" value="GNK2"/>
</dbReference>
<protein>
    <submittedName>
        <fullName evidence="7">Calcium-binding EF-hand</fullName>
    </submittedName>
</protein>
<dbReference type="SMART" id="SM00054">
    <property type="entry name" value="EFh"/>
    <property type="match status" value="2"/>
</dbReference>
<feature type="transmembrane region" description="Helical" evidence="4">
    <location>
        <begin position="443"/>
        <end position="464"/>
    </location>
</feature>
<sequence length="476" mass="52808">MEEVRETAITYYEHLSQSQKDEATKFFESLDSDGDGKINEEEFIAWGNKRGFKSITWSERLFKELNKDENGSLDFDEVLTLFYLNKSGRIVFCDGNGCEAFLKGNYFTCVKCFSARMSAQGTCDLCCSCYRNNNFNHRDDHTTFVDNYALLLSIWRQEDKPSASVDVDVEVDIASCIDLAQLNGCSNGKYAANSTYSKNLDLILSTMPSNASENGGFYNTSSGQDPDEVYALALCRGDLALESCFNCINSSIEGIKKQCPNQKEALFWGPILSSSTCMLRYSNLNILSIMDTTPSVPVSNPNDISSSNLEQFNETIYKLMDTLLMNASSASPSKFAAGDMNFTSSDKIYGLVQCTPDISESDCRICLRGAVGELSGCCGTKQGGRILRPSCFAWFELNLFYDLSTIDTPSLYPFDPKPQTPAEFAPPATITNKGSGRTKSRTIIIIVLPIVIFLAAVIVFYVIFHRRKAMSNQDGK</sequence>
<dbReference type="SUPFAM" id="SSF47473">
    <property type="entry name" value="EF-hand"/>
    <property type="match status" value="1"/>
</dbReference>
<dbReference type="OMA" id="SITWSER"/>
<feature type="domain" description="EF-hand" evidence="5">
    <location>
        <begin position="59"/>
        <end position="88"/>
    </location>
</feature>
<evidence type="ECO:0000313" key="8">
    <source>
        <dbReference type="Proteomes" id="UP000188268"/>
    </source>
</evidence>
<dbReference type="Proteomes" id="UP000188268">
    <property type="component" value="Unassembled WGS sequence"/>
</dbReference>
<dbReference type="GO" id="GO:0005509">
    <property type="term" value="F:calcium ion binding"/>
    <property type="evidence" value="ECO:0007669"/>
    <property type="project" value="InterPro"/>
</dbReference>
<keyword evidence="4" id="KW-0812">Transmembrane</keyword>
<dbReference type="PROSITE" id="PS00018">
    <property type="entry name" value="EF_HAND_1"/>
    <property type="match status" value="1"/>
</dbReference>
<keyword evidence="2" id="KW-0677">Repeat</keyword>
<name>A0A1R3JK77_COCAP</name>
<dbReference type="PROSITE" id="PS51473">
    <property type="entry name" value="GNK2"/>
    <property type="match status" value="2"/>
</dbReference>
<evidence type="ECO:0000256" key="4">
    <source>
        <dbReference type="SAM" id="Phobius"/>
    </source>
</evidence>
<dbReference type="STRING" id="210143.A0A1R3JK77"/>
<dbReference type="InterPro" id="IPR018247">
    <property type="entry name" value="EF_Hand_1_Ca_BS"/>
</dbReference>
<feature type="domain" description="Gnk2-homologous" evidence="6">
    <location>
        <begin position="178"/>
        <end position="286"/>
    </location>
</feature>
<evidence type="ECO:0000256" key="1">
    <source>
        <dbReference type="ARBA" id="ARBA00022729"/>
    </source>
</evidence>
<evidence type="ECO:0000259" key="5">
    <source>
        <dbReference type="PROSITE" id="PS50222"/>
    </source>
</evidence>
<dbReference type="EMBL" id="AWWV01007685">
    <property type="protein sequence ID" value="OMO95259.1"/>
    <property type="molecule type" value="Genomic_DNA"/>
</dbReference>
<reference evidence="7 8" key="1">
    <citation type="submission" date="2013-09" db="EMBL/GenBank/DDBJ databases">
        <title>Corchorus capsularis genome sequencing.</title>
        <authorList>
            <person name="Alam M."/>
            <person name="Haque M.S."/>
            <person name="Islam M.S."/>
            <person name="Emdad E.M."/>
            <person name="Islam M.M."/>
            <person name="Ahmed B."/>
            <person name="Halim A."/>
            <person name="Hossen Q.M.M."/>
            <person name="Hossain M.Z."/>
            <person name="Ahmed R."/>
            <person name="Khan M.M."/>
            <person name="Islam R."/>
            <person name="Rashid M.M."/>
            <person name="Khan S.A."/>
            <person name="Rahman M.S."/>
            <person name="Alam M."/>
        </authorList>
    </citation>
    <scope>NUCLEOTIDE SEQUENCE [LARGE SCALE GENOMIC DNA]</scope>
    <source>
        <strain evidence="8">cv. CVL-1</strain>
        <tissue evidence="7">Whole seedling</tissue>
    </source>
</reference>
<dbReference type="Gene3D" id="3.30.430.20">
    <property type="entry name" value="Gnk2 domain, C-X8-C-X2-C motif"/>
    <property type="match status" value="2"/>
</dbReference>
<keyword evidence="4" id="KW-0472">Membrane</keyword>
<dbReference type="PANTHER" id="PTHR32099:SF92">
    <property type="entry name" value="CYSTEINE-RICH RECEPTOR-LIKE PROTEIN KINASE 11"/>
    <property type="match status" value="1"/>
</dbReference>
<comment type="caution">
    <text evidence="7">The sequence shown here is derived from an EMBL/GenBank/DDBJ whole genome shotgun (WGS) entry which is preliminary data.</text>
</comment>
<accession>A0A1R3JK77</accession>
<organism evidence="7 8">
    <name type="scientific">Corchorus capsularis</name>
    <name type="common">Jute</name>
    <dbReference type="NCBI Taxonomy" id="210143"/>
    <lineage>
        <taxon>Eukaryota</taxon>
        <taxon>Viridiplantae</taxon>
        <taxon>Streptophyta</taxon>
        <taxon>Embryophyta</taxon>
        <taxon>Tracheophyta</taxon>
        <taxon>Spermatophyta</taxon>
        <taxon>Magnoliopsida</taxon>
        <taxon>eudicotyledons</taxon>
        <taxon>Gunneridae</taxon>
        <taxon>Pentapetalae</taxon>
        <taxon>rosids</taxon>
        <taxon>malvids</taxon>
        <taxon>Malvales</taxon>
        <taxon>Malvaceae</taxon>
        <taxon>Grewioideae</taxon>
        <taxon>Apeibeae</taxon>
        <taxon>Corchorus</taxon>
    </lineage>
</organism>
<dbReference type="AlphaFoldDB" id="A0A1R3JK77"/>
<keyword evidence="3" id="KW-0106">Calcium</keyword>
<dbReference type="FunFam" id="3.30.430.20:FF:000002">
    <property type="entry name" value="Cysteine-rich receptor-like protein kinase 10"/>
    <property type="match status" value="1"/>
</dbReference>
<dbReference type="Gramene" id="OMO95259">
    <property type="protein sequence ID" value="OMO95259"/>
    <property type="gene ID" value="CCACVL1_05473"/>
</dbReference>